<dbReference type="EMBL" id="CADIKH010000061">
    <property type="protein sequence ID" value="CAB3772580.1"/>
    <property type="molecule type" value="Genomic_DNA"/>
</dbReference>
<evidence type="ECO:0000313" key="1">
    <source>
        <dbReference type="EMBL" id="CAB3772580.1"/>
    </source>
</evidence>
<dbReference type="AlphaFoldDB" id="A0A6J5F150"/>
<dbReference type="Gene3D" id="3.40.50.300">
    <property type="entry name" value="P-loop containing nucleotide triphosphate hydrolases"/>
    <property type="match status" value="1"/>
</dbReference>
<accession>A0A6J5F150</accession>
<keyword evidence="2" id="KW-1185">Reference proteome</keyword>
<proteinExistence type="predicted"/>
<evidence type="ECO:0000313" key="2">
    <source>
        <dbReference type="Proteomes" id="UP000494363"/>
    </source>
</evidence>
<sequence length="73" mass="7515">MRYVSLSAELSGGGWPVGALIELLPQRFGNGELGLLQPALVSFGKRPIALIEPPHPLNGTGLASIGLPLGSIV</sequence>
<dbReference type="SUPFAM" id="SSF52540">
    <property type="entry name" value="P-loop containing nucleoside triphosphate hydrolases"/>
    <property type="match status" value="1"/>
</dbReference>
<organism evidence="1 2">
    <name type="scientific">Paraburkholderia humisilvae</name>
    <dbReference type="NCBI Taxonomy" id="627669"/>
    <lineage>
        <taxon>Bacteria</taxon>
        <taxon>Pseudomonadati</taxon>
        <taxon>Pseudomonadota</taxon>
        <taxon>Betaproteobacteria</taxon>
        <taxon>Burkholderiales</taxon>
        <taxon>Burkholderiaceae</taxon>
        <taxon>Paraburkholderia</taxon>
    </lineage>
</organism>
<name>A0A6J5F150_9BURK</name>
<reference evidence="1 2" key="1">
    <citation type="submission" date="2020-04" db="EMBL/GenBank/DDBJ databases">
        <authorList>
            <person name="De Canck E."/>
        </authorList>
    </citation>
    <scope>NUCLEOTIDE SEQUENCE [LARGE SCALE GENOMIC DNA]</scope>
    <source>
        <strain evidence="1 2">LMG 29542</strain>
    </source>
</reference>
<protein>
    <submittedName>
        <fullName evidence="1">Uncharacterized protein</fullName>
    </submittedName>
</protein>
<gene>
    <name evidence="1" type="ORF">LMG29542_06901</name>
</gene>
<dbReference type="Proteomes" id="UP000494363">
    <property type="component" value="Unassembled WGS sequence"/>
</dbReference>
<dbReference type="InterPro" id="IPR027417">
    <property type="entry name" value="P-loop_NTPase"/>
</dbReference>